<evidence type="ECO:0000313" key="8">
    <source>
        <dbReference type="RefSeq" id="XP_010942313.1"/>
    </source>
</evidence>
<dbReference type="Pfam" id="PF13920">
    <property type="entry name" value="zf-C3HC4_3"/>
    <property type="match status" value="1"/>
</dbReference>
<dbReference type="InParanoid" id="A0A6I9SFR0"/>
<dbReference type="GeneID" id="105060348"/>
<dbReference type="GO" id="GO:0004842">
    <property type="term" value="F:ubiquitin-protein transferase activity"/>
    <property type="evidence" value="ECO:0007669"/>
    <property type="project" value="TreeGrafter"/>
</dbReference>
<evidence type="ECO:0000256" key="4">
    <source>
        <dbReference type="PROSITE-ProRule" id="PRU00175"/>
    </source>
</evidence>
<dbReference type="FunFam" id="3.30.40.10:FF:000239">
    <property type="entry name" value="probable BOI-related E3 ubiquitin-protein ligase 2"/>
    <property type="match status" value="1"/>
</dbReference>
<dbReference type="InterPro" id="IPR013083">
    <property type="entry name" value="Znf_RING/FYVE/PHD"/>
</dbReference>
<evidence type="ECO:0000256" key="1">
    <source>
        <dbReference type="ARBA" id="ARBA00022723"/>
    </source>
</evidence>
<keyword evidence="1" id="KW-0479">Metal-binding</keyword>
<dbReference type="PANTHER" id="PTHR42647:SF72">
    <property type="entry name" value="EF-HAND CALCIUM-BINDING DOMAIN-CONTAINING PROTEIN 4A"/>
    <property type="match status" value="1"/>
</dbReference>
<gene>
    <name evidence="8" type="primary">LOC105060348</name>
</gene>
<evidence type="ECO:0000313" key="7">
    <source>
        <dbReference type="Proteomes" id="UP000504607"/>
    </source>
</evidence>
<reference evidence="8" key="1">
    <citation type="submission" date="2025-08" db="UniProtKB">
        <authorList>
            <consortium name="RefSeq"/>
        </authorList>
    </citation>
    <scope>IDENTIFICATION</scope>
</reference>
<keyword evidence="5" id="KW-0175">Coiled coil</keyword>
<dbReference type="KEGG" id="egu:105060348"/>
<dbReference type="InterPro" id="IPR001841">
    <property type="entry name" value="Znf_RING"/>
</dbReference>
<feature type="coiled-coil region" evidence="5">
    <location>
        <begin position="214"/>
        <end position="248"/>
    </location>
</feature>
<dbReference type="Gene3D" id="3.30.40.10">
    <property type="entry name" value="Zinc/RING finger domain, C3HC4 (zinc finger)"/>
    <property type="match status" value="1"/>
</dbReference>
<protein>
    <submittedName>
        <fullName evidence="8">Probable BOI-related E3 ubiquitin-protein ligase 3 isoform X1</fullName>
    </submittedName>
</protein>
<dbReference type="RefSeq" id="XP_010942313.1">
    <property type="nucleotide sequence ID" value="XM_010944011.3"/>
</dbReference>
<evidence type="ECO:0000256" key="2">
    <source>
        <dbReference type="ARBA" id="ARBA00022771"/>
    </source>
</evidence>
<sequence>MAVQAQYPSNAFSPDFRSRSRNSVLEELQMLQDRTRHHHLGSLLGGYSHLAGQQRQQQGFNNCTVFSDPTSELTCNAPGPRKRIRDEEPMVLPNPNLHQNAIPAFPYASLNLGGLPLKPNNATEATIDAAQLSHEQSRLLESAGTSTSGRPHFVSVSAAASPLVVSPLAQEIASHLCHHNIEIDALVRLQYERLRSGWEEVRKKHCRELVSAVEQRVAKRLREKEAELENASRRNAELEEKLRQMSAENQIWFNVAKNNEAIVNSLKTSLEQVLLQNMASAAAAGCNQGCDGYGDGEGAATFPADDAQSCCFEDDEKERREAAALRQNEELLWRRACKICQEKDVCVLLFPCRHLCLCKDCEPMVDTCPICQSVKSDFLQIFMS</sequence>
<dbReference type="GO" id="GO:0008270">
    <property type="term" value="F:zinc ion binding"/>
    <property type="evidence" value="ECO:0007669"/>
    <property type="project" value="UniProtKB-KW"/>
</dbReference>
<dbReference type="PROSITE" id="PS50089">
    <property type="entry name" value="ZF_RING_2"/>
    <property type="match status" value="1"/>
</dbReference>
<evidence type="ECO:0000256" key="5">
    <source>
        <dbReference type="SAM" id="Coils"/>
    </source>
</evidence>
<dbReference type="FunCoup" id="A0A6I9SFR0">
    <property type="interactions" value="15"/>
</dbReference>
<organism evidence="7 8">
    <name type="scientific">Elaeis guineensis var. tenera</name>
    <name type="common">Oil palm</name>
    <dbReference type="NCBI Taxonomy" id="51953"/>
    <lineage>
        <taxon>Eukaryota</taxon>
        <taxon>Viridiplantae</taxon>
        <taxon>Streptophyta</taxon>
        <taxon>Embryophyta</taxon>
        <taxon>Tracheophyta</taxon>
        <taxon>Spermatophyta</taxon>
        <taxon>Magnoliopsida</taxon>
        <taxon>Liliopsida</taxon>
        <taxon>Arecaceae</taxon>
        <taxon>Arecoideae</taxon>
        <taxon>Cocoseae</taxon>
        <taxon>Elaeidinae</taxon>
        <taxon>Elaeis</taxon>
    </lineage>
</organism>
<dbReference type="Proteomes" id="UP000504607">
    <property type="component" value="Unplaced"/>
</dbReference>
<keyword evidence="2 4" id="KW-0863">Zinc-finger</keyword>
<proteinExistence type="predicted"/>
<name>A0A6I9SFR0_ELAGV</name>
<dbReference type="AlphaFoldDB" id="A0A6I9SFR0"/>
<evidence type="ECO:0000256" key="3">
    <source>
        <dbReference type="ARBA" id="ARBA00022833"/>
    </source>
</evidence>
<keyword evidence="3" id="KW-0862">Zinc</keyword>
<evidence type="ECO:0000259" key="6">
    <source>
        <dbReference type="PROSITE" id="PS50089"/>
    </source>
</evidence>
<dbReference type="CDD" id="cd16649">
    <property type="entry name" value="mRING-HC-C3HC5_CGRF1-like"/>
    <property type="match status" value="1"/>
</dbReference>
<feature type="domain" description="RING-type" evidence="6">
    <location>
        <begin position="337"/>
        <end position="372"/>
    </location>
</feature>
<accession>A0A6I9SFR0</accession>
<dbReference type="OrthoDB" id="1711136at2759"/>
<keyword evidence="7" id="KW-1185">Reference proteome</keyword>
<dbReference type="PANTHER" id="PTHR42647">
    <property type="entry name" value="SBP (S-RIBONUCLEASE BINDING PROTEIN) FAMILY PROTEIN"/>
    <property type="match status" value="1"/>
</dbReference>